<evidence type="ECO:0000259" key="2">
    <source>
        <dbReference type="Pfam" id="PF12458"/>
    </source>
</evidence>
<dbReference type="Pfam" id="PF12458">
    <property type="entry name" value="DUF3686"/>
    <property type="match status" value="1"/>
</dbReference>
<feature type="domain" description="DUF3686" evidence="2">
    <location>
        <begin position="30"/>
        <end position="476"/>
    </location>
</feature>
<reference evidence="4" key="1">
    <citation type="submission" date="2022-12" db="EMBL/GenBank/DDBJ databases">
        <title>New Phytohabitans aurantiacus sp. RD004123 nov., an actinomycete isolated from soil.</title>
        <authorList>
            <person name="Triningsih D.W."/>
            <person name="Harunari E."/>
            <person name="Igarashi Y."/>
        </authorList>
    </citation>
    <scope>NUCLEOTIDE SEQUENCE</scope>
    <source>
        <strain evidence="4">RD004123</strain>
    </source>
</reference>
<feature type="domain" description="ATPase AAA-type core" evidence="1">
    <location>
        <begin position="1268"/>
        <end position="1346"/>
    </location>
</feature>
<dbReference type="InterPro" id="IPR027417">
    <property type="entry name" value="P-loop_NTPase"/>
</dbReference>
<dbReference type="InterPro" id="IPR057224">
    <property type="entry name" value="DUF7902"/>
</dbReference>
<dbReference type="Gene3D" id="3.40.50.300">
    <property type="entry name" value="P-loop containing nucleotide triphosphate hydrolases"/>
    <property type="match status" value="1"/>
</dbReference>
<dbReference type="Pfam" id="PF25472">
    <property type="entry name" value="DUF7902"/>
    <property type="match status" value="1"/>
</dbReference>
<evidence type="ECO:0008006" key="6">
    <source>
        <dbReference type="Google" id="ProtNLM"/>
    </source>
</evidence>
<protein>
    <recommendedName>
        <fullName evidence="6">AAA+ ATPase domain-containing protein</fullName>
    </recommendedName>
</protein>
<dbReference type="Pfam" id="PF00004">
    <property type="entry name" value="AAA"/>
    <property type="match status" value="1"/>
</dbReference>
<comment type="caution">
    <text evidence="4">The sequence shown here is derived from an EMBL/GenBank/DDBJ whole genome shotgun (WGS) entry which is preliminary data.</text>
</comment>
<keyword evidence="5" id="KW-1185">Reference proteome</keyword>
<name>A0ABQ5QNA0_9ACTN</name>
<evidence type="ECO:0000259" key="1">
    <source>
        <dbReference type="Pfam" id="PF00004"/>
    </source>
</evidence>
<sequence length="1634" mass="181596">MTVTQEAARADLDAGTYEVLRGRLGERAAELARRAEALNAERLKVFGNAELRLIGTERIRTENNCVPRDIVSIGGLMLFGYNVFIGLKPETTVDDVFSLHAFSRDGEAFRFDEPGDGAFLRDPQFLRDFGELYRYYRETRLMQLRRLEGRLLAIFQTGPQPEDIRVLRWRIDPDGSMSYMDSRGDRDHVFPPSHDFEWVETTREQHVTGRHPHISIDGDVFVETVGGTLTVKVENNTETGEGIYSEPVEEPLQSLADADIHYARVGSLILLRIRPYKETTWRYLVFNTRTKGVVRLDGIGQACQRLPEDHGLIFPGGYYLATGVSRTFDTDVTSLEFERVIRSTNGEDVLYVFHARAEGRSLLLPYNVIRKEVANPVPCHGYSIFDDGTLVVFRATSDEPTRVHPMQVWQTPYLSDTYAAKQPVGTGPLERVGNADLVRGISDCLSVARMVDEMSPSTGVFEGLISACARIFDHYHWLGERELGDLRAPLAEVRATAEQVLDEFEKVQALTDQAAAALEEATGQITALVRRARGETPLSADAWVGQLAELRAAQGRLVTLRELRYVDGARIDEQDRVLKEELASAAERAVRFLQQEDAFGGYHADIERLVTDAEAIATVAEAEPVATRLSTQSDGLQVLTEVVGTLDIADATVRTGILERIGEVLAGINRARATLDGRRKALLATEGRAEFAAEFALLGQAVTGALAVADTPERCDEQLGRLLLQLENLESRFSEFDDFLTELSAKRTDVYEAFSSRKQALLDERARRSDRLVDSAERILTSVARRVATLKSIDEVNTYFASDPMITKLRSVAGDLRELGDQVRGEELEGRIKAARQEAGRSLRDRLDLYQDGGETIQLGRHRFAVNTQAIDLTLVPHAGEMAFAVTGTDYRSPVEDEGFAATRPFWEQLLVSETPQMYRAEYLAASILIEASSLDALHEAAVTETGLRDSVRRVAESRYDEGYERGVHDHDAAAILAALLRLHAGAGLLRYPPDARAAAQLFWAYGTSDEARAAWSTRATSLARARKAFGRVDAIGELCGELSKAIHEFLPDEPDAGLAGEYLFEELSTAPFGFVTSAGARTLLDRFHRALGSPSDGEFERDLRALGDDLAARRQLVTAWLRSFVDSAADLTDHELAEAVAVELCDRDVPRYDSSAELMATVEGLLGTHTRVVDRRIELRLDEVLSRTRRYRAERVPAFRAYQRQRNELVAGERTRLRLEEHQPKVMSAFVRNRLLDEVYLPLIGTNLARQLGAVGDAKRTDQMGLLLLISPPGYGKTTLMEYVASRLGLMFVKVNGPSLGHNVTSVDPAEAPNATARQEVEKITFALETGNNVLLYLDDIQHTSPELLQKFISLCDAQRRMEGVWRGRTRTYDLRGKRFAVCMAGNPYTESGQRFRVPDMLANRADVWNLGDVLSGKEDVFALSYIENSLTSNTVLSPLSTRDRGDVELLVRLAKGDESVRPDQLSHPYSAVELDQILSVLRKLLRVQRVVLANNQAYIASAAQADASRVEPPFQLQGSYRNMNKLAERIVPVMNDDELEAVIDDHYVGEAQTLTTGAEANLLKLAELRGRMTPEQEQRWAEVKAAYLKQRALGGAEDDPLTRAVGAMGLLADRVAGVETAITRAAGRQERE</sequence>
<organism evidence="4 5">
    <name type="scientific">Phytohabitans aurantiacus</name>
    <dbReference type="NCBI Taxonomy" id="3016789"/>
    <lineage>
        <taxon>Bacteria</taxon>
        <taxon>Bacillati</taxon>
        <taxon>Actinomycetota</taxon>
        <taxon>Actinomycetes</taxon>
        <taxon>Micromonosporales</taxon>
        <taxon>Micromonosporaceae</taxon>
    </lineage>
</organism>
<evidence type="ECO:0000313" key="5">
    <source>
        <dbReference type="Proteomes" id="UP001144280"/>
    </source>
</evidence>
<dbReference type="InterPro" id="IPR003959">
    <property type="entry name" value="ATPase_AAA_core"/>
</dbReference>
<proteinExistence type="predicted"/>
<evidence type="ECO:0000259" key="3">
    <source>
        <dbReference type="Pfam" id="PF25472"/>
    </source>
</evidence>
<dbReference type="InterPro" id="IPR020958">
    <property type="entry name" value="DUF3686"/>
</dbReference>
<feature type="domain" description="DUF7902" evidence="3">
    <location>
        <begin position="597"/>
        <end position="680"/>
    </location>
</feature>
<dbReference type="RefSeq" id="WP_281892978.1">
    <property type="nucleotide sequence ID" value="NZ_BSDI01000004.1"/>
</dbReference>
<evidence type="ECO:0000313" key="4">
    <source>
        <dbReference type="EMBL" id="GLH95898.1"/>
    </source>
</evidence>
<dbReference type="SUPFAM" id="SSF52540">
    <property type="entry name" value="P-loop containing nucleoside triphosphate hydrolases"/>
    <property type="match status" value="1"/>
</dbReference>
<dbReference type="Proteomes" id="UP001144280">
    <property type="component" value="Unassembled WGS sequence"/>
</dbReference>
<gene>
    <name evidence="4" type="ORF">Pa4123_11700</name>
</gene>
<dbReference type="EMBL" id="BSDI01000004">
    <property type="protein sequence ID" value="GLH95898.1"/>
    <property type="molecule type" value="Genomic_DNA"/>
</dbReference>
<accession>A0ABQ5QNA0</accession>